<dbReference type="InterPro" id="IPR003594">
    <property type="entry name" value="HATPase_dom"/>
</dbReference>
<dbReference type="EC" id="2.7.13.3" evidence="2"/>
<evidence type="ECO:0000256" key="4">
    <source>
        <dbReference type="ARBA" id="ARBA00022741"/>
    </source>
</evidence>
<dbReference type="Gene3D" id="3.30.565.10">
    <property type="entry name" value="Histidine kinase-like ATPase, C-terminal domain"/>
    <property type="match status" value="1"/>
</dbReference>
<dbReference type="Gene3D" id="3.40.50.2300">
    <property type="match status" value="1"/>
</dbReference>
<protein>
    <recommendedName>
        <fullName evidence="2">histidine kinase</fullName>
        <ecNumber evidence="2">2.7.13.3</ecNumber>
    </recommendedName>
</protein>
<comment type="catalytic activity">
    <reaction evidence="1">
        <text>ATP + protein L-histidine = ADP + protein N-phospho-L-histidine.</text>
        <dbReference type="EC" id="2.7.13.3"/>
    </reaction>
</comment>
<dbReference type="InterPro" id="IPR005467">
    <property type="entry name" value="His_kinase_dom"/>
</dbReference>
<dbReference type="SMART" id="SM00448">
    <property type="entry name" value="REC"/>
    <property type="match status" value="1"/>
</dbReference>
<keyword evidence="5" id="KW-0418">Kinase</keyword>
<evidence type="ECO:0000259" key="10">
    <source>
        <dbReference type="PROSITE" id="PS50110"/>
    </source>
</evidence>
<evidence type="ECO:0000256" key="8">
    <source>
        <dbReference type="PROSITE-ProRule" id="PRU00169"/>
    </source>
</evidence>
<evidence type="ECO:0000256" key="2">
    <source>
        <dbReference type="ARBA" id="ARBA00012438"/>
    </source>
</evidence>
<proteinExistence type="predicted"/>
<accession>A0A0U3AZT4</accession>
<feature type="domain" description="Histidine kinase" evidence="9">
    <location>
        <begin position="1"/>
        <end position="61"/>
    </location>
</feature>
<dbReference type="GO" id="GO:0004673">
    <property type="term" value="F:protein histidine kinase activity"/>
    <property type="evidence" value="ECO:0007669"/>
    <property type="project" value="UniProtKB-EC"/>
</dbReference>
<dbReference type="GO" id="GO:0005524">
    <property type="term" value="F:ATP binding"/>
    <property type="evidence" value="ECO:0007669"/>
    <property type="project" value="UniProtKB-KW"/>
</dbReference>
<feature type="modified residue" description="4-aspartylphosphate" evidence="8">
    <location>
        <position position="134"/>
    </location>
</feature>
<dbReference type="InterPro" id="IPR036890">
    <property type="entry name" value="HATPase_C_sf"/>
</dbReference>
<dbReference type="Pfam" id="PF00072">
    <property type="entry name" value="Response_reg"/>
    <property type="match status" value="1"/>
</dbReference>
<keyword evidence="7" id="KW-0902">Two-component regulatory system</keyword>
<dbReference type="EMBL" id="CP013650">
    <property type="protein sequence ID" value="ALS99615.1"/>
    <property type="molecule type" value="Genomic_DNA"/>
</dbReference>
<dbReference type="KEGG" id="lal:AT746_16010"/>
<evidence type="ECO:0000259" key="9">
    <source>
        <dbReference type="PROSITE" id="PS50109"/>
    </source>
</evidence>
<dbReference type="SUPFAM" id="SSF52172">
    <property type="entry name" value="CheY-like"/>
    <property type="match status" value="1"/>
</dbReference>
<keyword evidence="4" id="KW-0547">Nucleotide-binding</keyword>
<dbReference type="GO" id="GO:0000160">
    <property type="term" value="P:phosphorelay signal transduction system"/>
    <property type="evidence" value="ECO:0007669"/>
    <property type="project" value="UniProtKB-KW"/>
</dbReference>
<evidence type="ECO:0000313" key="12">
    <source>
        <dbReference type="Proteomes" id="UP000068447"/>
    </source>
</evidence>
<evidence type="ECO:0000313" key="11">
    <source>
        <dbReference type="EMBL" id="ALS99615.1"/>
    </source>
</evidence>
<dbReference type="Pfam" id="PF02518">
    <property type="entry name" value="HATPase_c"/>
    <property type="match status" value="1"/>
</dbReference>
<keyword evidence="3" id="KW-0808">Transferase</keyword>
<gene>
    <name evidence="11" type="ORF">AT746_16010</name>
</gene>
<name>A0A0U3AZT4_9ALTE</name>
<dbReference type="PROSITE" id="PS50109">
    <property type="entry name" value="HIS_KIN"/>
    <property type="match status" value="1"/>
</dbReference>
<dbReference type="Proteomes" id="UP000068447">
    <property type="component" value="Chromosome"/>
</dbReference>
<dbReference type="PANTHER" id="PTHR43065:SF46">
    <property type="entry name" value="C4-DICARBOXYLATE TRANSPORT SENSOR PROTEIN DCTB"/>
    <property type="match status" value="1"/>
</dbReference>
<sequence length="205" mass="22408">MDKETIEKAFEPFFTTKAMGKGSGLGLSMAYGFIKQSGGHARIYSEPGSGTTIRLYLPKAESAIFAAAPDTEATEVIGGTEHILVVEDDEMVRTHLISQLQKLGYRVSSAEDGQQALNMIEQGKVKDIDMLFTDVIMPGGINGEVLAQKVQVKQPQIKVLFTSGYTENAIVHNGRLDKGVQLLSKPYRFEEMAAKVRAVLDESTH</sequence>
<keyword evidence="12" id="KW-1185">Reference proteome</keyword>
<dbReference type="CDD" id="cd18161">
    <property type="entry name" value="REC_hyHK_blue-like"/>
    <property type="match status" value="1"/>
</dbReference>
<reference evidence="11 12" key="1">
    <citation type="submission" date="2015-12" db="EMBL/GenBank/DDBJ databases">
        <title>Complete genome of Lacimicrobium alkaliphilum KCTC 32984.</title>
        <authorList>
            <person name="Kim S.-G."/>
            <person name="Lee Y.-J."/>
        </authorList>
    </citation>
    <scope>NUCLEOTIDE SEQUENCE [LARGE SCALE GENOMIC DNA]</scope>
    <source>
        <strain evidence="11 12">YelD216</strain>
    </source>
</reference>
<evidence type="ECO:0000256" key="1">
    <source>
        <dbReference type="ARBA" id="ARBA00000085"/>
    </source>
</evidence>
<dbReference type="PANTHER" id="PTHR43065">
    <property type="entry name" value="SENSOR HISTIDINE KINASE"/>
    <property type="match status" value="1"/>
</dbReference>
<dbReference type="InterPro" id="IPR011006">
    <property type="entry name" value="CheY-like_superfamily"/>
</dbReference>
<keyword evidence="6" id="KW-0067">ATP-binding</keyword>
<evidence type="ECO:0000256" key="3">
    <source>
        <dbReference type="ARBA" id="ARBA00022679"/>
    </source>
</evidence>
<dbReference type="AlphaFoldDB" id="A0A0U3AZT4"/>
<keyword evidence="8" id="KW-0597">Phosphoprotein</keyword>
<organism evidence="11 12">
    <name type="scientific">Lacimicrobium alkaliphilum</name>
    <dbReference type="NCBI Taxonomy" id="1526571"/>
    <lineage>
        <taxon>Bacteria</taxon>
        <taxon>Pseudomonadati</taxon>
        <taxon>Pseudomonadota</taxon>
        <taxon>Gammaproteobacteria</taxon>
        <taxon>Alteromonadales</taxon>
        <taxon>Alteromonadaceae</taxon>
        <taxon>Lacimicrobium</taxon>
    </lineage>
</organism>
<dbReference type="PROSITE" id="PS50110">
    <property type="entry name" value="RESPONSE_REGULATORY"/>
    <property type="match status" value="1"/>
</dbReference>
<dbReference type="InterPro" id="IPR001789">
    <property type="entry name" value="Sig_transdc_resp-reg_receiver"/>
</dbReference>
<dbReference type="InterPro" id="IPR004358">
    <property type="entry name" value="Sig_transdc_His_kin-like_C"/>
</dbReference>
<evidence type="ECO:0000256" key="5">
    <source>
        <dbReference type="ARBA" id="ARBA00022777"/>
    </source>
</evidence>
<evidence type="ECO:0000256" key="6">
    <source>
        <dbReference type="ARBA" id="ARBA00022840"/>
    </source>
</evidence>
<dbReference type="PRINTS" id="PR00344">
    <property type="entry name" value="BCTRLSENSOR"/>
</dbReference>
<feature type="domain" description="Response regulatory" evidence="10">
    <location>
        <begin position="82"/>
        <end position="200"/>
    </location>
</feature>
<dbReference type="SUPFAM" id="SSF55874">
    <property type="entry name" value="ATPase domain of HSP90 chaperone/DNA topoisomerase II/histidine kinase"/>
    <property type="match status" value="1"/>
</dbReference>
<evidence type="ECO:0000256" key="7">
    <source>
        <dbReference type="ARBA" id="ARBA00023012"/>
    </source>
</evidence>
<dbReference type="STRING" id="1526571.AT746_16010"/>